<keyword evidence="2" id="KW-1185">Reference proteome</keyword>
<gene>
    <name evidence="1" type="ORF">T4D_8930</name>
</gene>
<organism evidence="1 2">
    <name type="scientific">Trichinella pseudospiralis</name>
    <name type="common">Parasitic roundworm</name>
    <dbReference type="NCBI Taxonomy" id="6337"/>
    <lineage>
        <taxon>Eukaryota</taxon>
        <taxon>Metazoa</taxon>
        <taxon>Ecdysozoa</taxon>
        <taxon>Nematoda</taxon>
        <taxon>Enoplea</taxon>
        <taxon>Dorylaimia</taxon>
        <taxon>Trichinellida</taxon>
        <taxon>Trichinellidae</taxon>
        <taxon>Trichinella</taxon>
    </lineage>
</organism>
<comment type="caution">
    <text evidence="1">The sequence shown here is derived from an EMBL/GenBank/DDBJ whole genome shotgun (WGS) entry which is preliminary data.</text>
</comment>
<protein>
    <recommendedName>
        <fullName evidence="3">Mitochondrial mRNA-processing protein COX24 C-terminal domain-containing protein</fullName>
    </recommendedName>
</protein>
<reference evidence="1 2" key="1">
    <citation type="submission" date="2015-01" db="EMBL/GenBank/DDBJ databases">
        <title>Evolution of Trichinella species and genotypes.</title>
        <authorList>
            <person name="Korhonen P.K."/>
            <person name="Edoardo P."/>
            <person name="Giuseppe L.R."/>
            <person name="Gasser R.B."/>
        </authorList>
    </citation>
    <scope>NUCLEOTIDE SEQUENCE [LARGE SCALE GENOMIC DNA]</scope>
    <source>
        <strain evidence="1">ISS470</strain>
    </source>
</reference>
<accession>A0A0V1FFI2</accession>
<evidence type="ECO:0008006" key="3">
    <source>
        <dbReference type="Google" id="ProtNLM"/>
    </source>
</evidence>
<name>A0A0V1FFI2_TRIPS</name>
<evidence type="ECO:0000313" key="2">
    <source>
        <dbReference type="Proteomes" id="UP000054995"/>
    </source>
</evidence>
<dbReference type="EMBL" id="JYDT01000105">
    <property type="protein sequence ID" value="KRY84813.1"/>
    <property type="molecule type" value="Genomic_DNA"/>
</dbReference>
<dbReference type="Proteomes" id="UP000054995">
    <property type="component" value="Unassembled WGS sequence"/>
</dbReference>
<sequence>MFLKNMMHFRVLNCLHEGIVHGPVLAVQSVTSMMFNWNKYSRQEGSRDNFENFQLGYFASLYGFVMPSAGSVNKHSSFFYYNPSAASLPLVEPPSCSISLLVPNLNTQTDCALQLPPHPASVKKLYAHRMLRIRRHKIKKHWRMKRYRRRRVIYLRLHAEKKQKSENAFRARMNELLREALQFSAEKYVKTVISRSKWKPTEERLPDGRRKYPHWTELMTVEELYGLSNVDYIDKKSCTADKEDFDAILKLRQKYKDTFGKLV</sequence>
<dbReference type="OrthoDB" id="5837974at2759"/>
<dbReference type="AlphaFoldDB" id="A0A0V1FFI2"/>
<proteinExistence type="predicted"/>
<evidence type="ECO:0000313" key="1">
    <source>
        <dbReference type="EMBL" id="KRY84813.1"/>
    </source>
</evidence>